<dbReference type="Proteomes" id="UP000185739">
    <property type="component" value="Chromosome"/>
</dbReference>
<dbReference type="STRING" id="96773.Tchl_1997"/>
<organism evidence="1 2">
    <name type="scientific">Thauera chlorobenzoica</name>
    <dbReference type="NCBI Taxonomy" id="96773"/>
    <lineage>
        <taxon>Bacteria</taxon>
        <taxon>Pseudomonadati</taxon>
        <taxon>Pseudomonadota</taxon>
        <taxon>Betaproteobacteria</taxon>
        <taxon>Rhodocyclales</taxon>
        <taxon>Zoogloeaceae</taxon>
        <taxon>Thauera</taxon>
    </lineage>
</organism>
<proteinExistence type="predicted"/>
<evidence type="ECO:0000313" key="2">
    <source>
        <dbReference type="Proteomes" id="UP000185739"/>
    </source>
</evidence>
<dbReference type="RefSeq" id="WP_157110115.1">
    <property type="nucleotide sequence ID" value="NZ_CP018839.1"/>
</dbReference>
<name>A0A1L6FD40_9RHOO</name>
<accession>A0A1L6FD40</accession>
<reference evidence="1 2" key="1">
    <citation type="submission" date="2016-12" db="EMBL/GenBank/DDBJ databases">
        <title>Complete genome sequence of Thauera chlorobenzoica, a Betaproteobacterium degrading haloaromatics anaerobically to CO2 and halides.</title>
        <authorList>
            <person name="Goris T."/>
            <person name="Mergelsberg M."/>
            <person name="Boll M."/>
        </authorList>
    </citation>
    <scope>NUCLEOTIDE SEQUENCE [LARGE SCALE GENOMIC DNA]</scope>
    <source>
        <strain evidence="1 2">3CB1</strain>
    </source>
</reference>
<protein>
    <submittedName>
        <fullName evidence="1">Uncharacterized protein</fullName>
    </submittedName>
</protein>
<dbReference type="EMBL" id="CP018839">
    <property type="protein sequence ID" value="APR04844.1"/>
    <property type="molecule type" value="Genomic_DNA"/>
</dbReference>
<dbReference type="AlphaFoldDB" id="A0A1L6FD40"/>
<sequence>MEDPTEATIRHAAHRLTASYENALLSGVDAAEEWAPLAEFETHEAIRRARR</sequence>
<gene>
    <name evidence="1" type="ORF">Tchl_1997</name>
</gene>
<keyword evidence="2" id="KW-1185">Reference proteome</keyword>
<evidence type="ECO:0000313" key="1">
    <source>
        <dbReference type="EMBL" id="APR04844.1"/>
    </source>
</evidence>
<dbReference type="KEGG" id="tcl:Tchl_1997"/>